<accession>A0ACC2YH58</accession>
<proteinExistence type="predicted"/>
<evidence type="ECO:0000313" key="2">
    <source>
        <dbReference type="Proteomes" id="UP001172680"/>
    </source>
</evidence>
<keyword evidence="2" id="KW-1185">Reference proteome</keyword>
<evidence type="ECO:0000313" key="1">
    <source>
        <dbReference type="EMBL" id="KAJ9634644.1"/>
    </source>
</evidence>
<reference evidence="1" key="1">
    <citation type="submission" date="2022-10" db="EMBL/GenBank/DDBJ databases">
        <title>Culturing micro-colonial fungi from biological soil crusts in the Mojave desert and describing Neophaeococcomyces mojavensis, and introducing the new genera and species Taxawa tesnikishii.</title>
        <authorList>
            <person name="Kurbessoian T."/>
            <person name="Stajich J.E."/>
        </authorList>
    </citation>
    <scope>NUCLEOTIDE SEQUENCE</scope>
    <source>
        <strain evidence="1">JES_115</strain>
    </source>
</reference>
<dbReference type="EMBL" id="JAPDRP010000031">
    <property type="protein sequence ID" value="KAJ9634644.1"/>
    <property type="molecule type" value="Genomic_DNA"/>
</dbReference>
<sequence length="446" mass="49530">MTCLPDKPKKLKELNIIIPHPGDLIARRARSWELVTEEWCQTKVIDQILKAAFGCIKAHDKVLEKAFVHQIYPASFKDSNGGGLGDIPGIISKLDYIKALGVDLVWACPIYKFPQVDMGYDIYSGKSLTHFEHTLPRSLVKQLIEIGLKTVFTPLEGGAGFDMGALPESPLASRSRSFDGFPTQQFLSIIWYARRADVDKLIPLWVVKVIVSSVIASYTVADQHKWFQEAKKSKDSEFRNFYIWRKPKYDARGEEVERQQAQRSAQQPSRQDGLLTAQGSRSVLRHVSSTTEHGAATVAPIRLRAAILLSTFGGVRNFSDTLATTERWAAFSHADVTDGAAEMEADSRTGAKRPPPTNPTVLMSWFWGGAAPAFTFINAASASTPAEVKDEETPEDRPAAVPPNKRASVSKKKDSEADEDNESPKKRCDSRHIHHRRGHGQGLKVL</sequence>
<comment type="caution">
    <text evidence="1">The sequence shown here is derived from an EMBL/GenBank/DDBJ whole genome shotgun (WGS) entry which is preliminary data.</text>
</comment>
<organism evidence="1 2">
    <name type="scientific">Coniosporium tulheliwenetii</name>
    <dbReference type="NCBI Taxonomy" id="3383036"/>
    <lineage>
        <taxon>Eukaryota</taxon>
        <taxon>Fungi</taxon>
        <taxon>Dikarya</taxon>
        <taxon>Ascomycota</taxon>
        <taxon>Pezizomycotina</taxon>
        <taxon>Dothideomycetes</taxon>
        <taxon>Dothideomycetes incertae sedis</taxon>
        <taxon>Coniosporium</taxon>
    </lineage>
</organism>
<dbReference type="Proteomes" id="UP001172680">
    <property type="component" value="Unassembled WGS sequence"/>
</dbReference>
<protein>
    <submittedName>
        <fullName evidence="1">Uncharacterized protein</fullName>
    </submittedName>
</protein>
<gene>
    <name evidence="1" type="ORF">H2199_008929</name>
</gene>
<name>A0ACC2YH58_9PEZI</name>